<dbReference type="SUPFAM" id="SSF56601">
    <property type="entry name" value="beta-lactamase/transpeptidase-like"/>
    <property type="match status" value="1"/>
</dbReference>
<reference evidence="3 4" key="1">
    <citation type="submission" date="2022-12" db="EMBL/GenBank/DDBJ databases">
        <title>Microbacterium terricola strain KV-448 chromosome, complete genome.</title>
        <authorList>
            <person name="Oshima T."/>
            <person name="Moriya T."/>
            <person name="Bessho Y."/>
        </authorList>
    </citation>
    <scope>NUCLEOTIDE SEQUENCE [LARGE SCALE GENOMIC DNA]</scope>
    <source>
        <strain evidence="3 4">KV-448</strain>
    </source>
</reference>
<feature type="region of interest" description="Disordered" evidence="1">
    <location>
        <begin position="1"/>
        <end position="55"/>
    </location>
</feature>
<evidence type="ECO:0000256" key="1">
    <source>
        <dbReference type="SAM" id="MobiDB-lite"/>
    </source>
</evidence>
<dbReference type="Pfam" id="PF13354">
    <property type="entry name" value="Beta-lactamase2"/>
    <property type="match status" value="1"/>
</dbReference>
<dbReference type="InterPro" id="IPR012338">
    <property type="entry name" value="Beta-lactam/transpept-like"/>
</dbReference>
<evidence type="ECO:0000259" key="2">
    <source>
        <dbReference type="Pfam" id="PF13354"/>
    </source>
</evidence>
<feature type="compositionally biased region" description="Basic residues" evidence="1">
    <location>
        <begin position="43"/>
        <end position="54"/>
    </location>
</feature>
<feature type="compositionally biased region" description="Polar residues" evidence="1">
    <location>
        <begin position="1"/>
        <end position="11"/>
    </location>
</feature>
<evidence type="ECO:0000313" key="3">
    <source>
        <dbReference type="EMBL" id="BDV32154.1"/>
    </source>
</evidence>
<accession>A0ABM8E2G0</accession>
<gene>
    <name evidence="3" type="ORF">Microterr_28140</name>
</gene>
<dbReference type="InterPro" id="IPR045155">
    <property type="entry name" value="Beta-lactam_cat"/>
</dbReference>
<protein>
    <recommendedName>
        <fullName evidence="2">Beta-lactamase class A catalytic domain-containing protein</fullName>
    </recommendedName>
</protein>
<sequence length="330" mass="34793">MIAADTASQTTRRSRIRLEGTALMGTPPEPLKDPASQRESRRGGKRRLPRRAAAGRRSFTSTLKALDQLATAGARVSVRITDLDRGHVVLAGDDHLTLPVAGLGVVPLLIEVAAGIEAGTLDPLEIIDREDVGPVATVGIWQHLKAPALPLVDLAVLAASTGDALASNALIAKVGLEAVRARIEQLGMTRTALIDAFRDERGPDDAPQVAVGSAGELAEVFAALVNSQAVSPAVSAQVAEWLSLNHDLSLVASATGLDPFAHENDEHGLLFINKTGRDAGVRVEAGVLAGPRAGVAYALIVCFDDLSIMHRSRAHEAFRTLGLDLMEYVF</sequence>
<proteinExistence type="predicted"/>
<evidence type="ECO:0000313" key="4">
    <source>
        <dbReference type="Proteomes" id="UP001317779"/>
    </source>
</evidence>
<dbReference type="EMBL" id="AP027141">
    <property type="protein sequence ID" value="BDV32154.1"/>
    <property type="molecule type" value="Genomic_DNA"/>
</dbReference>
<keyword evidence="4" id="KW-1185">Reference proteome</keyword>
<feature type="domain" description="Beta-lactamase class A catalytic" evidence="2">
    <location>
        <begin position="78"/>
        <end position="302"/>
    </location>
</feature>
<name>A0ABM8E2G0_9MICO</name>
<feature type="compositionally biased region" description="Basic and acidic residues" evidence="1">
    <location>
        <begin position="30"/>
        <end position="42"/>
    </location>
</feature>
<dbReference type="Gene3D" id="3.40.710.10">
    <property type="entry name" value="DD-peptidase/beta-lactamase superfamily"/>
    <property type="match status" value="1"/>
</dbReference>
<dbReference type="Proteomes" id="UP001317779">
    <property type="component" value="Chromosome"/>
</dbReference>
<organism evidence="3 4">
    <name type="scientific">Microbacterium terricola</name>
    <dbReference type="NCBI Taxonomy" id="344163"/>
    <lineage>
        <taxon>Bacteria</taxon>
        <taxon>Bacillati</taxon>
        <taxon>Actinomycetota</taxon>
        <taxon>Actinomycetes</taxon>
        <taxon>Micrococcales</taxon>
        <taxon>Microbacteriaceae</taxon>
        <taxon>Microbacterium</taxon>
    </lineage>
</organism>